<evidence type="ECO:0000256" key="1">
    <source>
        <dbReference type="ARBA" id="ARBA00022658"/>
    </source>
</evidence>
<dbReference type="SUPFAM" id="SSF48366">
    <property type="entry name" value="Ras GEF"/>
    <property type="match status" value="1"/>
</dbReference>
<dbReference type="AlphaFoldDB" id="A0A023F3V1"/>
<dbReference type="Gene3D" id="1.10.840.10">
    <property type="entry name" value="Ras guanine-nucleotide exchange factors catalytic domain"/>
    <property type="match status" value="1"/>
</dbReference>
<dbReference type="Pfam" id="PF00618">
    <property type="entry name" value="RasGEF_N"/>
    <property type="match status" value="1"/>
</dbReference>
<keyword evidence="1 2" id="KW-0344">Guanine-nucleotide releasing factor</keyword>
<proteinExistence type="evidence at transcript level"/>
<dbReference type="EMBL" id="GBBI01002602">
    <property type="protein sequence ID" value="JAC16110.1"/>
    <property type="molecule type" value="mRNA"/>
</dbReference>
<dbReference type="InterPro" id="IPR036964">
    <property type="entry name" value="RASGEF_cat_dom_sf"/>
</dbReference>
<feature type="compositionally biased region" description="Low complexity" evidence="3">
    <location>
        <begin position="140"/>
        <end position="149"/>
    </location>
</feature>
<dbReference type="GO" id="GO:0007265">
    <property type="term" value="P:Ras protein signal transduction"/>
    <property type="evidence" value="ECO:0007669"/>
    <property type="project" value="TreeGrafter"/>
</dbReference>
<name>A0A023F3V1_TRIIF</name>
<dbReference type="InterPro" id="IPR001895">
    <property type="entry name" value="RASGEF_cat_dom"/>
</dbReference>
<evidence type="ECO:0000259" key="4">
    <source>
        <dbReference type="PROSITE" id="PS50009"/>
    </source>
</evidence>
<dbReference type="PROSITE" id="PS50009">
    <property type="entry name" value="RASGEF_CAT"/>
    <property type="match status" value="1"/>
</dbReference>
<feature type="compositionally biased region" description="Low complexity" evidence="3">
    <location>
        <begin position="156"/>
        <end position="166"/>
    </location>
</feature>
<feature type="domain" description="N-terminal Ras-GEF" evidence="5">
    <location>
        <begin position="252"/>
        <end position="380"/>
    </location>
</feature>
<dbReference type="CDD" id="cd00155">
    <property type="entry name" value="RasGEF"/>
    <property type="match status" value="1"/>
</dbReference>
<dbReference type="InterPro" id="IPR023578">
    <property type="entry name" value="Ras_GEF_dom_sf"/>
</dbReference>
<evidence type="ECO:0000256" key="2">
    <source>
        <dbReference type="PROSITE-ProRule" id="PRU00168"/>
    </source>
</evidence>
<feature type="compositionally biased region" description="Polar residues" evidence="3">
    <location>
        <begin position="206"/>
        <end position="248"/>
    </location>
</feature>
<dbReference type="PANTHER" id="PTHR23113:SF356">
    <property type="entry name" value="FI05912P-RELATED"/>
    <property type="match status" value="1"/>
</dbReference>
<reference evidence="6" key="1">
    <citation type="journal article" date="2014" name="PLoS Negl. Trop. Dis.">
        <title>An updated insight into the Sialotranscriptome of Triatoma infestans: developmental stage and geographic variations.</title>
        <authorList>
            <person name="Schwarz A."/>
            <person name="Medrano-Mercado N."/>
            <person name="Schaub G.A."/>
            <person name="Struchiner C.J."/>
            <person name="Bargues M.D."/>
            <person name="Levy M.Z."/>
            <person name="Ribeiro J.M."/>
        </authorList>
    </citation>
    <scope>NUCLEOTIDE SEQUENCE</scope>
    <source>
        <strain evidence="6">Chile</strain>
        <tissue evidence="6">Salivary glands</tissue>
    </source>
</reference>
<protein>
    <submittedName>
        <fullName evidence="6">Putative guanine nucleotide exchange factor</fullName>
    </submittedName>
</protein>
<dbReference type="InterPro" id="IPR019804">
    <property type="entry name" value="Ras_G-nucl-exch_fac_CS"/>
</dbReference>
<dbReference type="Pfam" id="PF00617">
    <property type="entry name" value="RasGEF"/>
    <property type="match status" value="1"/>
</dbReference>
<evidence type="ECO:0000313" key="6">
    <source>
        <dbReference type="EMBL" id="JAC16110.1"/>
    </source>
</evidence>
<dbReference type="GO" id="GO:0005886">
    <property type="term" value="C:plasma membrane"/>
    <property type="evidence" value="ECO:0007669"/>
    <property type="project" value="TreeGrafter"/>
</dbReference>
<feature type="domain" description="Ras-GEF" evidence="4">
    <location>
        <begin position="415"/>
        <end position="662"/>
    </location>
</feature>
<dbReference type="PANTHER" id="PTHR23113">
    <property type="entry name" value="GUANINE NUCLEOTIDE EXCHANGE FACTOR"/>
    <property type="match status" value="1"/>
</dbReference>
<dbReference type="CDD" id="cd06224">
    <property type="entry name" value="REM"/>
    <property type="match status" value="1"/>
</dbReference>
<dbReference type="PROSITE" id="PS50212">
    <property type="entry name" value="RASGEF_NTER"/>
    <property type="match status" value="1"/>
</dbReference>
<dbReference type="InterPro" id="IPR000651">
    <property type="entry name" value="Ras-like_Gua-exchang_fac_N"/>
</dbReference>
<dbReference type="SMART" id="SM00229">
    <property type="entry name" value="RasGEFN"/>
    <property type="match status" value="1"/>
</dbReference>
<evidence type="ECO:0000259" key="5">
    <source>
        <dbReference type="PROSITE" id="PS50212"/>
    </source>
</evidence>
<dbReference type="InterPro" id="IPR008937">
    <property type="entry name" value="Ras-like_GEF"/>
</dbReference>
<dbReference type="PROSITE" id="PS00720">
    <property type="entry name" value="RASGEF"/>
    <property type="match status" value="1"/>
</dbReference>
<dbReference type="Gene3D" id="1.20.870.10">
    <property type="entry name" value="Son of sevenless (SoS) protein Chain: S domain 1"/>
    <property type="match status" value="1"/>
</dbReference>
<accession>A0A023F3V1</accession>
<dbReference type="SMART" id="SM00147">
    <property type="entry name" value="RasGEF"/>
    <property type="match status" value="1"/>
</dbReference>
<evidence type="ECO:0000256" key="3">
    <source>
        <dbReference type="SAM" id="MobiDB-lite"/>
    </source>
</evidence>
<sequence>MDDSEIQETVESILGKGARVVDCEKKSTIREEEVLLVNGCPIRLEGAEGAVIRDALIHGTAPHSDVLNQILIRAGILSAPVRLETSLSVKSTVVTREQVTVARGGRVVDGRSRETKEDNYYTSTTAEVWEPSGCGKKDSSSGASSLTSVTKEDKFSSASSSTGRSSTTEEDSSSSSVDDLVGNDVTDRISGLSINGHEPTIFGTVASDQTPKDSTNCRRSLPQTTPPGISNGSDVHSSAESNPSQDNSVMYREGNLVSGRLEALIQHMVPTAEYYPDRAFLFAFLLTSRLFIKPHDLLGQILAFSEAQLKAKQAPAKERAHLLARLVQLLGEWSETFPYDFRDERVMSHVRDVAHRCVSVEGPVRQEVSLLLHNLLYRLKKLEQYEAFLHSIHTEATTTSIEALSQTEVSEVCGSAVSLAQQLTHIELERLSYIGPEEFVQAFAKESPALETSFKDMKQTRNLESYVSWFNRLSYFVATEVCKHIKSKKQRVRVVEFWVETARECFNIGNFNSLMAIIAGLNMSPVSRLKRTWSKVQCAKFSVLEHQMDPSCNFSSYRSTLKAAVWRSAAATDDSQRIVIPFFSLLVKDLYFLNEGCSNKLPNGHINFEKFWQLAKQVTEFITWKQVHCPFPKAAKVITYLQATPVLNEDALSLASFECEPPENHEKDRYKSLKAELGNCTTSN</sequence>
<dbReference type="GO" id="GO:0005085">
    <property type="term" value="F:guanyl-nucleotide exchange factor activity"/>
    <property type="evidence" value="ECO:0007669"/>
    <property type="project" value="UniProtKB-KW"/>
</dbReference>
<feature type="region of interest" description="Disordered" evidence="3">
    <location>
        <begin position="129"/>
        <end position="249"/>
    </location>
</feature>
<organism evidence="6">
    <name type="scientific">Triatoma infestans</name>
    <name type="common">Assassin bug</name>
    <dbReference type="NCBI Taxonomy" id="30076"/>
    <lineage>
        <taxon>Eukaryota</taxon>
        <taxon>Metazoa</taxon>
        <taxon>Ecdysozoa</taxon>
        <taxon>Arthropoda</taxon>
        <taxon>Hexapoda</taxon>
        <taxon>Insecta</taxon>
        <taxon>Pterygota</taxon>
        <taxon>Neoptera</taxon>
        <taxon>Paraneoptera</taxon>
        <taxon>Hemiptera</taxon>
        <taxon>Heteroptera</taxon>
        <taxon>Panheteroptera</taxon>
        <taxon>Cimicomorpha</taxon>
        <taxon>Reduviidae</taxon>
        <taxon>Triatominae</taxon>
        <taxon>Triatoma</taxon>
    </lineage>
</organism>